<feature type="region of interest" description="Disordered" evidence="1">
    <location>
        <begin position="1"/>
        <end position="25"/>
    </location>
</feature>
<feature type="compositionally biased region" description="Basic and acidic residues" evidence="1">
    <location>
        <begin position="11"/>
        <end position="25"/>
    </location>
</feature>
<evidence type="ECO:0000313" key="2">
    <source>
        <dbReference type="EMBL" id="CAG2253143.1"/>
    </source>
</evidence>
<evidence type="ECO:0000313" key="3">
    <source>
        <dbReference type="Proteomes" id="UP000683360"/>
    </source>
</evidence>
<protein>
    <submittedName>
        <fullName evidence="2">Uncharacterized protein</fullName>
    </submittedName>
</protein>
<dbReference type="AlphaFoldDB" id="A0A8S3VHM0"/>
<comment type="caution">
    <text evidence="2">The sequence shown here is derived from an EMBL/GenBank/DDBJ whole genome shotgun (WGS) entry which is preliminary data.</text>
</comment>
<dbReference type="EMBL" id="CAJPWZ010003140">
    <property type="protein sequence ID" value="CAG2253143.1"/>
    <property type="molecule type" value="Genomic_DNA"/>
</dbReference>
<proteinExistence type="predicted"/>
<organism evidence="2 3">
    <name type="scientific">Mytilus edulis</name>
    <name type="common">Blue mussel</name>
    <dbReference type="NCBI Taxonomy" id="6550"/>
    <lineage>
        <taxon>Eukaryota</taxon>
        <taxon>Metazoa</taxon>
        <taxon>Spiralia</taxon>
        <taxon>Lophotrochozoa</taxon>
        <taxon>Mollusca</taxon>
        <taxon>Bivalvia</taxon>
        <taxon>Autobranchia</taxon>
        <taxon>Pteriomorphia</taxon>
        <taxon>Mytilida</taxon>
        <taxon>Mytiloidea</taxon>
        <taxon>Mytilidae</taxon>
        <taxon>Mytilinae</taxon>
        <taxon>Mytilus</taxon>
    </lineage>
</organism>
<name>A0A8S3VHM0_MYTED</name>
<accession>A0A8S3VHM0</accession>
<gene>
    <name evidence="2" type="ORF">MEDL_64698</name>
</gene>
<evidence type="ECO:0000256" key="1">
    <source>
        <dbReference type="SAM" id="MobiDB-lite"/>
    </source>
</evidence>
<reference evidence="2" key="1">
    <citation type="submission" date="2021-03" db="EMBL/GenBank/DDBJ databases">
        <authorList>
            <person name="Bekaert M."/>
        </authorList>
    </citation>
    <scope>NUCLEOTIDE SEQUENCE</scope>
</reference>
<sequence>MTWKRRGTGKPKLDKGQTEIHARTPDIAHDEDLLSSETEELTCTSVDSVSLDHSYLSDNQTVAELCLDEEIDVNQHIKLECKKECVISSDLEDPYKALKKTICTSPTFPYVYNSASSEHLQIIEHHPSSKSVYVKLTILINKDFSAKLYVHGIDLSREHDIWLGLPSVYDNITSIERLLSKLKSYTVCVYMYICNICCV</sequence>
<dbReference type="OrthoDB" id="6177168at2759"/>
<keyword evidence="3" id="KW-1185">Reference proteome</keyword>
<dbReference type="Proteomes" id="UP000683360">
    <property type="component" value="Unassembled WGS sequence"/>
</dbReference>